<organism evidence="2 3">
    <name type="scientific">Cotesia glomerata</name>
    <name type="common">Lepidopteran parasitic wasp</name>
    <name type="synonym">Apanteles glomeratus</name>
    <dbReference type="NCBI Taxonomy" id="32391"/>
    <lineage>
        <taxon>Eukaryota</taxon>
        <taxon>Metazoa</taxon>
        <taxon>Ecdysozoa</taxon>
        <taxon>Arthropoda</taxon>
        <taxon>Hexapoda</taxon>
        <taxon>Insecta</taxon>
        <taxon>Pterygota</taxon>
        <taxon>Neoptera</taxon>
        <taxon>Endopterygota</taxon>
        <taxon>Hymenoptera</taxon>
        <taxon>Apocrita</taxon>
        <taxon>Ichneumonoidea</taxon>
        <taxon>Braconidae</taxon>
        <taxon>Microgastrinae</taxon>
        <taxon>Cotesia</taxon>
    </lineage>
</organism>
<evidence type="ECO:0000313" key="2">
    <source>
        <dbReference type="EMBL" id="KAH0561583.1"/>
    </source>
</evidence>
<sequence length="67" mass="7167">MLGGVTIISYSFWQPTTRENRGSIPSSLSTFQHPPSTPDSFPTSLLPYTTPTPTPTSATSSAPSFHP</sequence>
<proteinExistence type="predicted"/>
<keyword evidence="3" id="KW-1185">Reference proteome</keyword>
<feature type="region of interest" description="Disordered" evidence="1">
    <location>
        <begin position="17"/>
        <end position="67"/>
    </location>
</feature>
<feature type="compositionally biased region" description="Low complexity" evidence="1">
    <location>
        <begin position="40"/>
        <end position="67"/>
    </location>
</feature>
<dbReference type="AlphaFoldDB" id="A0AAV7IZM8"/>
<gene>
    <name evidence="2" type="ORF">KQX54_017874</name>
</gene>
<feature type="compositionally biased region" description="Polar residues" evidence="1">
    <location>
        <begin position="17"/>
        <end position="34"/>
    </location>
</feature>
<reference evidence="2 3" key="1">
    <citation type="journal article" date="2021" name="J. Hered.">
        <title>A chromosome-level genome assembly of the parasitoid wasp, Cotesia glomerata (Hymenoptera: Braconidae).</title>
        <authorList>
            <person name="Pinto B.J."/>
            <person name="Weis J.J."/>
            <person name="Gamble T."/>
            <person name="Ode P.J."/>
            <person name="Paul R."/>
            <person name="Zaspel J.M."/>
        </authorList>
    </citation>
    <scope>NUCLEOTIDE SEQUENCE [LARGE SCALE GENOMIC DNA]</scope>
    <source>
        <strain evidence="2">CgM1</strain>
    </source>
</reference>
<name>A0AAV7IZM8_COTGL</name>
<protein>
    <submittedName>
        <fullName evidence="2">Uncharacterized protein</fullName>
    </submittedName>
</protein>
<dbReference type="EMBL" id="JAHXZJ010000374">
    <property type="protein sequence ID" value="KAH0561583.1"/>
    <property type="molecule type" value="Genomic_DNA"/>
</dbReference>
<comment type="caution">
    <text evidence="2">The sequence shown here is derived from an EMBL/GenBank/DDBJ whole genome shotgun (WGS) entry which is preliminary data.</text>
</comment>
<evidence type="ECO:0000313" key="3">
    <source>
        <dbReference type="Proteomes" id="UP000826195"/>
    </source>
</evidence>
<evidence type="ECO:0000256" key="1">
    <source>
        <dbReference type="SAM" id="MobiDB-lite"/>
    </source>
</evidence>
<accession>A0AAV7IZM8</accession>
<dbReference type="Proteomes" id="UP000826195">
    <property type="component" value="Unassembled WGS sequence"/>
</dbReference>